<organism evidence="8 9">
    <name type="scientific">Desulfovibrio psychrotolerans</name>
    <dbReference type="NCBI Taxonomy" id="415242"/>
    <lineage>
        <taxon>Bacteria</taxon>
        <taxon>Pseudomonadati</taxon>
        <taxon>Thermodesulfobacteriota</taxon>
        <taxon>Desulfovibrionia</taxon>
        <taxon>Desulfovibrionales</taxon>
        <taxon>Desulfovibrionaceae</taxon>
        <taxon>Desulfovibrio</taxon>
    </lineage>
</organism>
<keyword evidence="6 7" id="KW-0627">Porphyrin biosynthesis</keyword>
<comment type="similarity">
    <text evidence="3 7">Belongs to the class-III pyridoxal-phosphate-dependent aminotransferase family. HemL subfamily.</text>
</comment>
<keyword evidence="4 7" id="KW-0663">Pyridoxal phosphate</keyword>
<dbReference type="GO" id="GO:0005737">
    <property type="term" value="C:cytoplasm"/>
    <property type="evidence" value="ECO:0007669"/>
    <property type="project" value="UniProtKB-SubCell"/>
</dbReference>
<evidence type="ECO:0000256" key="1">
    <source>
        <dbReference type="ARBA" id="ARBA00001933"/>
    </source>
</evidence>
<comment type="catalytic activity">
    <reaction evidence="7">
        <text>(S)-4-amino-5-oxopentanoate = 5-aminolevulinate</text>
        <dbReference type="Rhea" id="RHEA:14265"/>
        <dbReference type="ChEBI" id="CHEBI:57501"/>
        <dbReference type="ChEBI" id="CHEBI:356416"/>
        <dbReference type="EC" id="5.4.3.8"/>
    </reaction>
</comment>
<dbReference type="EC" id="5.4.3.8" evidence="7"/>
<protein>
    <recommendedName>
        <fullName evidence="7">Glutamate-1-semialdehyde 2,1-aminomutase</fullName>
        <shortName evidence="7">GSA</shortName>
        <ecNumber evidence="7">5.4.3.8</ecNumber>
    </recommendedName>
    <alternativeName>
        <fullName evidence="7">Glutamate-1-semialdehyde aminotransferase</fullName>
        <shortName evidence="7">GSA-AT</shortName>
    </alternativeName>
</protein>
<comment type="subunit">
    <text evidence="7">Homodimer.</text>
</comment>
<dbReference type="EMBL" id="BLVP01000005">
    <property type="protein sequence ID" value="GFM36347.1"/>
    <property type="molecule type" value="Genomic_DNA"/>
</dbReference>
<comment type="subcellular location">
    <subcellularLocation>
        <location evidence="7">Cytoplasm</location>
    </subcellularLocation>
</comment>
<evidence type="ECO:0000313" key="8">
    <source>
        <dbReference type="EMBL" id="GFM36347.1"/>
    </source>
</evidence>
<keyword evidence="7" id="KW-0963">Cytoplasm</keyword>
<comment type="caution">
    <text evidence="8">The sequence shown here is derived from an EMBL/GenBank/DDBJ whole genome shotgun (WGS) entry which is preliminary data.</text>
</comment>
<evidence type="ECO:0000313" key="9">
    <source>
        <dbReference type="Proteomes" id="UP000503820"/>
    </source>
</evidence>
<dbReference type="GO" id="GO:0006782">
    <property type="term" value="P:protoporphyrinogen IX biosynthetic process"/>
    <property type="evidence" value="ECO:0007669"/>
    <property type="project" value="UniProtKB-UniRule"/>
</dbReference>
<name>A0A7J0BRK3_9BACT</name>
<dbReference type="NCBIfam" id="TIGR00713">
    <property type="entry name" value="hemL"/>
    <property type="match status" value="1"/>
</dbReference>
<reference evidence="8 9" key="1">
    <citation type="submission" date="2020-05" db="EMBL/GenBank/DDBJ databases">
        <title>Draft genome sequence of Desulfovibrio psychrotolerans JS1T.</title>
        <authorList>
            <person name="Ueno A."/>
            <person name="Tamazawa S."/>
            <person name="Tamamura S."/>
            <person name="Murakami T."/>
            <person name="Kiyama T."/>
            <person name="Inomata H."/>
            <person name="Amano Y."/>
            <person name="Miyakawa K."/>
            <person name="Tamaki H."/>
            <person name="Naganuma T."/>
            <person name="Kaneko K."/>
        </authorList>
    </citation>
    <scope>NUCLEOTIDE SEQUENCE [LARGE SCALE GENOMIC DNA]</scope>
    <source>
        <strain evidence="8 9">JS1</strain>
    </source>
</reference>
<dbReference type="InterPro" id="IPR015422">
    <property type="entry name" value="PyrdxlP-dep_Trfase_small"/>
</dbReference>
<dbReference type="AlphaFoldDB" id="A0A7J0BRK3"/>
<dbReference type="CDD" id="cd00610">
    <property type="entry name" value="OAT_like"/>
    <property type="match status" value="1"/>
</dbReference>
<dbReference type="InterPro" id="IPR049704">
    <property type="entry name" value="Aminotrans_3_PPA_site"/>
</dbReference>
<evidence type="ECO:0000256" key="5">
    <source>
        <dbReference type="ARBA" id="ARBA00023235"/>
    </source>
</evidence>
<evidence type="ECO:0000256" key="7">
    <source>
        <dbReference type="HAMAP-Rule" id="MF_00375"/>
    </source>
</evidence>
<dbReference type="GO" id="GO:0030170">
    <property type="term" value="F:pyridoxal phosphate binding"/>
    <property type="evidence" value="ECO:0007669"/>
    <property type="project" value="InterPro"/>
</dbReference>
<dbReference type="Gene3D" id="3.90.1150.10">
    <property type="entry name" value="Aspartate Aminotransferase, domain 1"/>
    <property type="match status" value="1"/>
</dbReference>
<dbReference type="Pfam" id="PF00202">
    <property type="entry name" value="Aminotran_3"/>
    <property type="match status" value="1"/>
</dbReference>
<dbReference type="PROSITE" id="PS00600">
    <property type="entry name" value="AA_TRANSFER_CLASS_3"/>
    <property type="match status" value="1"/>
</dbReference>
<evidence type="ECO:0000256" key="3">
    <source>
        <dbReference type="ARBA" id="ARBA00008981"/>
    </source>
</evidence>
<evidence type="ECO:0000256" key="2">
    <source>
        <dbReference type="ARBA" id="ARBA00004819"/>
    </source>
</evidence>
<evidence type="ECO:0000256" key="6">
    <source>
        <dbReference type="ARBA" id="ARBA00023244"/>
    </source>
</evidence>
<dbReference type="PANTHER" id="PTHR43713">
    <property type="entry name" value="GLUTAMATE-1-SEMIALDEHYDE 2,1-AMINOMUTASE"/>
    <property type="match status" value="1"/>
</dbReference>
<comment type="cofactor">
    <cofactor evidence="1 7">
        <name>pyridoxal 5'-phosphate</name>
        <dbReference type="ChEBI" id="CHEBI:597326"/>
    </cofactor>
</comment>
<dbReference type="GO" id="GO:0042286">
    <property type="term" value="F:glutamate-1-semialdehyde 2,1-aminomutase activity"/>
    <property type="evidence" value="ECO:0007669"/>
    <property type="project" value="UniProtKB-UniRule"/>
</dbReference>
<proteinExistence type="inferred from homology"/>
<dbReference type="RefSeq" id="WP_174409024.1">
    <property type="nucleotide sequence ID" value="NZ_BLVP01000005.1"/>
</dbReference>
<gene>
    <name evidence="7 8" type="primary">hemL</name>
    <name evidence="8" type="ORF">DSM19430T_10310</name>
</gene>
<dbReference type="InterPro" id="IPR015424">
    <property type="entry name" value="PyrdxlP-dep_Trfase"/>
</dbReference>
<dbReference type="InterPro" id="IPR015421">
    <property type="entry name" value="PyrdxlP-dep_Trfase_major"/>
</dbReference>
<accession>A0A7J0BRK3</accession>
<dbReference type="InterPro" id="IPR005814">
    <property type="entry name" value="Aminotrans_3"/>
</dbReference>
<evidence type="ECO:0000256" key="4">
    <source>
        <dbReference type="ARBA" id="ARBA00022898"/>
    </source>
</evidence>
<dbReference type="SUPFAM" id="SSF53383">
    <property type="entry name" value="PLP-dependent transferases"/>
    <property type="match status" value="1"/>
</dbReference>
<keyword evidence="5 7" id="KW-0413">Isomerase</keyword>
<dbReference type="FunFam" id="3.40.640.10:FF:000021">
    <property type="entry name" value="Glutamate-1-semialdehyde 2,1-aminomutase"/>
    <property type="match status" value="1"/>
</dbReference>
<sequence>MAYTTAQSSTLYARAKEVIPGGVNSPIRACLSVESEPLFIARAHGSKLVSVEGDTYIDFVQSWGPMLLGHAHPAVTEAAQKACAAGASYGAPCPAELELAELVIEAVPGVEMVRMVNSGTEATMTALRLARGYTKRDKVIKFEGCYHGHADSFLAAAGSGYADLCIPGTPGVPADTVKDTLLAPYNNLERVKALFELHPQDIAAIIVEPTAGNMGLVPPAPGFLEGLRALCDQYGALLIFDEVITGFRLSYGGAQARFGITPDITTLGKIIGGGFPVGAYGGKREIMQHIAPCGTIFQAGTLSGNPVAMATGIATLKLLRQADYAALEKRTADFAHALLGILKAKGVPVTMNTLASMFTIFFTDTPVTDFATAKTSVPKLYTAFYKQMRAQGIYLASLSYEAAMVSFAHTDEDFEKTLEAAAKVTF</sequence>
<dbReference type="InterPro" id="IPR004639">
    <property type="entry name" value="4pyrrol_synth_GluAld_NH2Trfase"/>
</dbReference>
<feature type="modified residue" description="N6-(pyridoxal phosphate)lysine" evidence="7">
    <location>
        <position position="269"/>
    </location>
</feature>
<dbReference type="GO" id="GO:0008483">
    <property type="term" value="F:transaminase activity"/>
    <property type="evidence" value="ECO:0007669"/>
    <property type="project" value="InterPro"/>
</dbReference>
<dbReference type="UniPathway" id="UPA00251">
    <property type="reaction ID" value="UER00317"/>
</dbReference>
<dbReference type="NCBIfam" id="NF000818">
    <property type="entry name" value="PRK00062.1"/>
    <property type="match status" value="1"/>
</dbReference>
<dbReference type="HAMAP" id="MF_00375">
    <property type="entry name" value="HemL_aminotrans_3"/>
    <property type="match status" value="1"/>
</dbReference>
<dbReference type="PANTHER" id="PTHR43713:SF3">
    <property type="entry name" value="GLUTAMATE-1-SEMIALDEHYDE 2,1-AMINOMUTASE 1, CHLOROPLASTIC-RELATED"/>
    <property type="match status" value="1"/>
</dbReference>
<dbReference type="Gene3D" id="3.40.640.10">
    <property type="entry name" value="Type I PLP-dependent aspartate aminotransferase-like (Major domain)"/>
    <property type="match status" value="1"/>
</dbReference>
<comment type="pathway">
    <text evidence="2">Porphyrin-containing compound metabolism; protoporphyrin-IX biosynthesis; 5-aminolevulinate from L-glutamyl-tRNA(Glu): step 2/2.</text>
</comment>
<keyword evidence="9" id="KW-1185">Reference proteome</keyword>
<dbReference type="Proteomes" id="UP000503820">
    <property type="component" value="Unassembled WGS sequence"/>
</dbReference>